<feature type="transmembrane region" description="Helical" evidence="1">
    <location>
        <begin position="136"/>
        <end position="154"/>
    </location>
</feature>
<dbReference type="Proteomes" id="UP001178461">
    <property type="component" value="Chromosome 5"/>
</dbReference>
<gene>
    <name evidence="2" type="ORF">PODLI_1B000819</name>
</gene>
<protein>
    <recommendedName>
        <fullName evidence="4">G-protein coupled receptors family 1 profile domain-containing protein</fullName>
    </recommendedName>
</protein>
<feature type="transmembrane region" description="Helical" evidence="1">
    <location>
        <begin position="223"/>
        <end position="244"/>
    </location>
</feature>
<keyword evidence="3" id="KW-1185">Reference proteome</keyword>
<dbReference type="PANTHER" id="PTHR26451:SF980">
    <property type="entry name" value="GENE 7582-RELATED"/>
    <property type="match status" value="1"/>
</dbReference>
<dbReference type="AlphaFoldDB" id="A0AA35KCL7"/>
<dbReference type="PANTHER" id="PTHR26451">
    <property type="entry name" value="G_PROTEIN_RECEP_F1_2 DOMAIN-CONTAINING PROTEIN"/>
    <property type="match status" value="1"/>
</dbReference>
<dbReference type="GO" id="GO:0005549">
    <property type="term" value="F:odorant binding"/>
    <property type="evidence" value="ECO:0007669"/>
    <property type="project" value="TreeGrafter"/>
</dbReference>
<proteinExistence type="predicted"/>
<evidence type="ECO:0000256" key="1">
    <source>
        <dbReference type="SAM" id="Phobius"/>
    </source>
</evidence>
<organism evidence="2 3">
    <name type="scientific">Podarcis lilfordi</name>
    <name type="common">Lilford's wall lizard</name>
    <dbReference type="NCBI Taxonomy" id="74358"/>
    <lineage>
        <taxon>Eukaryota</taxon>
        <taxon>Metazoa</taxon>
        <taxon>Chordata</taxon>
        <taxon>Craniata</taxon>
        <taxon>Vertebrata</taxon>
        <taxon>Euteleostomi</taxon>
        <taxon>Lepidosauria</taxon>
        <taxon>Squamata</taxon>
        <taxon>Bifurcata</taxon>
        <taxon>Unidentata</taxon>
        <taxon>Episquamata</taxon>
        <taxon>Laterata</taxon>
        <taxon>Lacertibaenia</taxon>
        <taxon>Lacertidae</taxon>
        <taxon>Podarcis</taxon>
    </lineage>
</organism>
<dbReference type="GO" id="GO:0016020">
    <property type="term" value="C:membrane"/>
    <property type="evidence" value="ECO:0007669"/>
    <property type="project" value="TreeGrafter"/>
</dbReference>
<feature type="transmembrane region" description="Helical" evidence="1">
    <location>
        <begin position="88"/>
        <end position="121"/>
    </location>
</feature>
<dbReference type="GO" id="GO:0004984">
    <property type="term" value="F:olfactory receptor activity"/>
    <property type="evidence" value="ECO:0007669"/>
    <property type="project" value="TreeGrafter"/>
</dbReference>
<feature type="transmembrane region" description="Helical" evidence="1">
    <location>
        <begin position="57"/>
        <end position="76"/>
    </location>
</feature>
<evidence type="ECO:0008006" key="4">
    <source>
        <dbReference type="Google" id="ProtNLM"/>
    </source>
</evidence>
<sequence length="329" mass="36894">MNVSTTETQANKSDLIQTLVVVKGSLYLANFIFITALNILIIKTVRQNSKMMKEVRYFLLCHHLLCCSLFCCSGMVSNVIQTFKVQQFWIWIAFGLQTAVAEAVLVTLALMAINTCLAVYWPLRYLVFVHLVKRKAIACVWVGTLLKSACLIIVERTEGDPRDIYEAEPSCPTILGSDFAKITGSILIFLLAAVMATAYFLLWREGKLSGHFNCSNKKARKTVIIHGVQMTFHILPPLIFTAIGNGSEHVLIKFGAFVVFLFAQSFSPVVYGLRNKELLDKICIRRGRNQYSNYLVKYNNYPPQLQMVEGSANGWTVSQCSAKALSSQH</sequence>
<evidence type="ECO:0000313" key="2">
    <source>
        <dbReference type="EMBL" id="CAI5775620.1"/>
    </source>
</evidence>
<name>A0AA35KCL7_9SAUR</name>
<evidence type="ECO:0000313" key="3">
    <source>
        <dbReference type="Proteomes" id="UP001178461"/>
    </source>
</evidence>
<keyword evidence="1" id="KW-0812">Transmembrane</keyword>
<reference evidence="2" key="1">
    <citation type="submission" date="2022-12" db="EMBL/GenBank/DDBJ databases">
        <authorList>
            <person name="Alioto T."/>
            <person name="Alioto T."/>
            <person name="Gomez Garrido J."/>
        </authorList>
    </citation>
    <scope>NUCLEOTIDE SEQUENCE</scope>
</reference>
<feature type="transmembrane region" description="Helical" evidence="1">
    <location>
        <begin position="26"/>
        <end position="45"/>
    </location>
</feature>
<accession>A0AA35KCL7</accession>
<keyword evidence="1" id="KW-1133">Transmembrane helix</keyword>
<feature type="transmembrane region" description="Helical" evidence="1">
    <location>
        <begin position="250"/>
        <end position="271"/>
    </location>
</feature>
<dbReference type="EMBL" id="OX395130">
    <property type="protein sequence ID" value="CAI5775620.1"/>
    <property type="molecule type" value="Genomic_DNA"/>
</dbReference>
<dbReference type="InterPro" id="IPR052921">
    <property type="entry name" value="GPCR1_Superfamily_Member"/>
</dbReference>
<dbReference type="SUPFAM" id="SSF81321">
    <property type="entry name" value="Family A G protein-coupled receptor-like"/>
    <property type="match status" value="1"/>
</dbReference>
<dbReference type="CDD" id="cd00637">
    <property type="entry name" value="7tm_classA_rhodopsin-like"/>
    <property type="match status" value="1"/>
</dbReference>
<dbReference type="Gene3D" id="1.20.1070.10">
    <property type="entry name" value="Rhodopsin 7-helix transmembrane proteins"/>
    <property type="match status" value="1"/>
</dbReference>
<keyword evidence="1" id="KW-0472">Membrane</keyword>
<feature type="transmembrane region" description="Helical" evidence="1">
    <location>
        <begin position="182"/>
        <end position="202"/>
    </location>
</feature>